<dbReference type="AlphaFoldDB" id="A0AA43H158"/>
<gene>
    <name evidence="2" type="ORF">NWP23_16110</name>
</gene>
<evidence type="ECO:0000313" key="2">
    <source>
        <dbReference type="EMBL" id="MDH6065251.1"/>
    </source>
</evidence>
<sequence>MMQRYNLRLSDKEYEGLKQKSSETERSINDLIREAIREYLKQETQG</sequence>
<organism evidence="2 3">
    <name type="scientific">Umezakia ovalisporum FSS-62</name>
    <dbReference type="NCBI Taxonomy" id="2971776"/>
    <lineage>
        <taxon>Bacteria</taxon>
        <taxon>Bacillati</taxon>
        <taxon>Cyanobacteriota</taxon>
        <taxon>Cyanophyceae</taxon>
        <taxon>Nostocales</taxon>
        <taxon>Nodulariaceae</taxon>
        <taxon>Umezakia</taxon>
    </lineage>
</organism>
<evidence type="ECO:0000259" key="1">
    <source>
        <dbReference type="Pfam" id="PF01402"/>
    </source>
</evidence>
<accession>A0AA43H158</accession>
<proteinExistence type="predicted"/>
<dbReference type="InterPro" id="IPR010985">
    <property type="entry name" value="Ribbon_hlx_hlx"/>
</dbReference>
<feature type="domain" description="Ribbon-helix-helix protein CopG" evidence="1">
    <location>
        <begin position="6"/>
        <end position="43"/>
    </location>
</feature>
<comment type="caution">
    <text evidence="2">The sequence shown here is derived from an EMBL/GenBank/DDBJ whole genome shotgun (WGS) entry which is preliminary data.</text>
</comment>
<dbReference type="EMBL" id="JANQDL010000103">
    <property type="protein sequence ID" value="MDH6065251.1"/>
    <property type="molecule type" value="Genomic_DNA"/>
</dbReference>
<dbReference type="InterPro" id="IPR013321">
    <property type="entry name" value="Arc_rbn_hlx_hlx"/>
</dbReference>
<name>A0AA43H158_9CYAN</name>
<dbReference type="Pfam" id="PF01402">
    <property type="entry name" value="RHH_1"/>
    <property type="match status" value="1"/>
</dbReference>
<dbReference type="GO" id="GO:0006355">
    <property type="term" value="P:regulation of DNA-templated transcription"/>
    <property type="evidence" value="ECO:0007669"/>
    <property type="project" value="InterPro"/>
</dbReference>
<dbReference type="GeneID" id="83684830"/>
<dbReference type="InterPro" id="IPR002145">
    <property type="entry name" value="CopG"/>
</dbReference>
<evidence type="ECO:0000313" key="3">
    <source>
        <dbReference type="Proteomes" id="UP001159370"/>
    </source>
</evidence>
<protein>
    <submittedName>
        <fullName evidence="2">Ribbon-helix-helix domain-containing protein</fullName>
    </submittedName>
</protein>
<dbReference type="RefSeq" id="WP_280652083.1">
    <property type="nucleotide sequence ID" value="NZ_JANQDL010000103.1"/>
</dbReference>
<reference evidence="2 3" key="1">
    <citation type="journal article" date="2023" name="J. Phycol.">
        <title>Chrysosporum ovalisporum is synonymous with the true-branching cyanobacterium Umezakia natans (Nostocales/Aphanizomenonaceae).</title>
        <authorList>
            <person name="McGregor G.B."/>
            <person name="Sendall B.C."/>
            <person name="Niiyama Y."/>
            <person name="Tuji A."/>
            <person name="Willis A."/>
        </authorList>
    </citation>
    <scope>NUCLEOTIDE SEQUENCE [LARGE SCALE GENOMIC DNA]</scope>
    <source>
        <strain evidence="2 3">FSS-62</strain>
    </source>
</reference>
<dbReference type="Gene3D" id="1.10.1220.10">
    <property type="entry name" value="Met repressor-like"/>
    <property type="match status" value="1"/>
</dbReference>
<dbReference type="Proteomes" id="UP001159370">
    <property type="component" value="Unassembled WGS sequence"/>
</dbReference>
<dbReference type="SUPFAM" id="SSF47598">
    <property type="entry name" value="Ribbon-helix-helix"/>
    <property type="match status" value="1"/>
</dbReference>